<feature type="transmembrane region" description="Helical" evidence="9">
    <location>
        <begin position="137"/>
        <end position="156"/>
    </location>
</feature>
<feature type="transmembrane region" description="Helical" evidence="9">
    <location>
        <begin position="12"/>
        <end position="36"/>
    </location>
</feature>
<evidence type="ECO:0000256" key="3">
    <source>
        <dbReference type="ARBA" id="ARBA00022475"/>
    </source>
</evidence>
<dbReference type="SUPFAM" id="SSF52540">
    <property type="entry name" value="P-loop containing nucleoside triphosphate hydrolases"/>
    <property type="match status" value="1"/>
</dbReference>
<name>A0A6J7TN38_9ZZZZ</name>
<dbReference type="InterPro" id="IPR003593">
    <property type="entry name" value="AAA+_ATPase"/>
</dbReference>
<dbReference type="GO" id="GO:0005886">
    <property type="term" value="C:plasma membrane"/>
    <property type="evidence" value="ECO:0007669"/>
    <property type="project" value="UniProtKB-SubCell"/>
</dbReference>
<dbReference type="GO" id="GO:0016887">
    <property type="term" value="F:ATP hydrolysis activity"/>
    <property type="evidence" value="ECO:0007669"/>
    <property type="project" value="InterPro"/>
</dbReference>
<feature type="transmembrane region" description="Helical" evidence="9">
    <location>
        <begin position="56"/>
        <end position="79"/>
    </location>
</feature>
<keyword evidence="5" id="KW-0547">Nucleotide-binding</keyword>
<keyword evidence="3" id="KW-1003">Cell membrane</keyword>
<dbReference type="Pfam" id="PF00005">
    <property type="entry name" value="ABC_tran"/>
    <property type="match status" value="1"/>
</dbReference>
<dbReference type="InterPro" id="IPR027417">
    <property type="entry name" value="P-loop_NTPase"/>
</dbReference>
<feature type="transmembrane region" description="Helical" evidence="9">
    <location>
        <begin position="215"/>
        <end position="243"/>
    </location>
</feature>
<feature type="transmembrane region" description="Helical" evidence="9">
    <location>
        <begin position="86"/>
        <end position="117"/>
    </location>
</feature>
<evidence type="ECO:0000259" key="10">
    <source>
        <dbReference type="PROSITE" id="PS50893"/>
    </source>
</evidence>
<evidence type="ECO:0000256" key="5">
    <source>
        <dbReference type="ARBA" id="ARBA00022741"/>
    </source>
</evidence>
<keyword evidence="2" id="KW-0813">Transport</keyword>
<sequence>MQIWINYLDQILIYASLALSLNLLLGYAGQVSVAHAAFGAVGGYTLGYLVTAHNVPMIWCILISFGFAFVAGGLIALVAMRLSTEYLILLTLAWGYVLIGVFSTIPALGGSFGIISINSEPHLLSFFGWSMQRPTDWLLPIVILVAVTYSICWRLGESPFGRILKGVREDPVATQSLGKNTFRTQILVFAISSGLAAVAGVFNSGWLGVSTPNVFGFTFSLTIFALVIFGGMANFSGSMLGALVLTSLDPFLRRVVKFDQSKAFLVQVIIYGLLLIFLTRVRPQGLIPEGSTIASILRRKKSEGRTEMGKASETAPTFAVREAVAEVSQVDRHARWEKAEIVLEARGISKSFGGIIAAENLDFVLKRGTITALVGPNGAGKTTVFNLLTGAIAPDTGTVTLLGRDVTGRTLDSSARSGLVRSFQDVRLFQRLSCLDNVLLGVQDQPGEKIRSLFANPRLVTVKEKETHEQAMKWLSFVGMQDFADVPTASLSYGQTKLVSLARVLATEAEVLLLDEPASGIDVKWVDNMLELVLAISAEGRTVCIVEHNLRVVRDLADHSYFMELGRITAEGTVDELTSSPRLAQAYFGTV</sequence>
<evidence type="ECO:0000256" key="2">
    <source>
        <dbReference type="ARBA" id="ARBA00022448"/>
    </source>
</evidence>
<dbReference type="InterPro" id="IPR051120">
    <property type="entry name" value="ABC_AA/LPS_Transport"/>
</dbReference>
<reference evidence="11" key="1">
    <citation type="submission" date="2020-05" db="EMBL/GenBank/DDBJ databases">
        <authorList>
            <person name="Chiriac C."/>
            <person name="Salcher M."/>
            <person name="Ghai R."/>
            <person name="Kavagutti S V."/>
        </authorList>
    </citation>
    <scope>NUCLEOTIDE SEQUENCE</scope>
</reference>
<feature type="transmembrane region" description="Helical" evidence="9">
    <location>
        <begin position="263"/>
        <end position="281"/>
    </location>
</feature>
<comment type="subcellular location">
    <subcellularLocation>
        <location evidence="1">Cell membrane</location>
        <topology evidence="1">Multi-pass membrane protein</topology>
    </subcellularLocation>
</comment>
<dbReference type="AlphaFoldDB" id="A0A6J7TN38"/>
<dbReference type="GO" id="GO:0005524">
    <property type="term" value="F:ATP binding"/>
    <property type="evidence" value="ECO:0007669"/>
    <property type="project" value="UniProtKB-KW"/>
</dbReference>
<evidence type="ECO:0000256" key="4">
    <source>
        <dbReference type="ARBA" id="ARBA00022692"/>
    </source>
</evidence>
<dbReference type="CDD" id="cd06581">
    <property type="entry name" value="TM_PBP1_LivM_like"/>
    <property type="match status" value="1"/>
</dbReference>
<dbReference type="GO" id="GO:0015658">
    <property type="term" value="F:branched-chain amino acid transmembrane transporter activity"/>
    <property type="evidence" value="ECO:0007669"/>
    <property type="project" value="InterPro"/>
</dbReference>
<proteinExistence type="predicted"/>
<feature type="transmembrane region" description="Helical" evidence="9">
    <location>
        <begin position="186"/>
        <end position="209"/>
    </location>
</feature>
<evidence type="ECO:0000256" key="9">
    <source>
        <dbReference type="SAM" id="Phobius"/>
    </source>
</evidence>
<dbReference type="PROSITE" id="PS50893">
    <property type="entry name" value="ABC_TRANSPORTER_2"/>
    <property type="match status" value="1"/>
</dbReference>
<accession>A0A6J7TN38</accession>
<dbReference type="EMBL" id="CAFBQH010000099">
    <property type="protein sequence ID" value="CAB5055344.1"/>
    <property type="molecule type" value="Genomic_DNA"/>
</dbReference>
<evidence type="ECO:0000313" key="11">
    <source>
        <dbReference type="EMBL" id="CAB5055344.1"/>
    </source>
</evidence>
<dbReference type="InterPro" id="IPR003439">
    <property type="entry name" value="ABC_transporter-like_ATP-bd"/>
</dbReference>
<keyword evidence="8 9" id="KW-0472">Membrane</keyword>
<feature type="domain" description="ABC transporter" evidence="10">
    <location>
        <begin position="343"/>
        <end position="590"/>
    </location>
</feature>
<evidence type="ECO:0000256" key="1">
    <source>
        <dbReference type="ARBA" id="ARBA00004651"/>
    </source>
</evidence>
<dbReference type="PANTHER" id="PTHR45772:SF9">
    <property type="entry name" value="CONSERVED COMPONENT OF ABC TRANSPORTER FOR NATURAL AMINO ACIDS"/>
    <property type="match status" value="1"/>
</dbReference>
<dbReference type="SMART" id="SM00382">
    <property type="entry name" value="AAA"/>
    <property type="match status" value="1"/>
</dbReference>
<evidence type="ECO:0000256" key="6">
    <source>
        <dbReference type="ARBA" id="ARBA00022840"/>
    </source>
</evidence>
<keyword evidence="7 9" id="KW-1133">Transmembrane helix</keyword>
<dbReference type="InterPro" id="IPR001851">
    <property type="entry name" value="ABC_transp_permease"/>
</dbReference>
<keyword evidence="4 9" id="KW-0812">Transmembrane</keyword>
<evidence type="ECO:0000256" key="8">
    <source>
        <dbReference type="ARBA" id="ARBA00023136"/>
    </source>
</evidence>
<dbReference type="PANTHER" id="PTHR45772">
    <property type="entry name" value="CONSERVED COMPONENT OF ABC TRANSPORTER FOR NATURAL AMINO ACIDS-RELATED"/>
    <property type="match status" value="1"/>
</dbReference>
<protein>
    <submittedName>
        <fullName evidence="11">Unannotated protein</fullName>
    </submittedName>
</protein>
<evidence type="ECO:0000256" key="7">
    <source>
        <dbReference type="ARBA" id="ARBA00022989"/>
    </source>
</evidence>
<gene>
    <name evidence="11" type="ORF">UFOPK4293_01362</name>
</gene>
<dbReference type="InterPro" id="IPR043428">
    <property type="entry name" value="LivM-like"/>
</dbReference>
<keyword evidence="6" id="KW-0067">ATP-binding</keyword>
<organism evidence="11">
    <name type="scientific">freshwater metagenome</name>
    <dbReference type="NCBI Taxonomy" id="449393"/>
    <lineage>
        <taxon>unclassified sequences</taxon>
        <taxon>metagenomes</taxon>
        <taxon>ecological metagenomes</taxon>
    </lineage>
</organism>
<dbReference type="Gene3D" id="3.40.50.300">
    <property type="entry name" value="P-loop containing nucleotide triphosphate hydrolases"/>
    <property type="match status" value="1"/>
</dbReference>
<dbReference type="CDD" id="cd03219">
    <property type="entry name" value="ABC_Mj1267_LivG_branched"/>
    <property type="match status" value="1"/>
</dbReference>
<dbReference type="Pfam" id="PF02653">
    <property type="entry name" value="BPD_transp_2"/>
    <property type="match status" value="1"/>
</dbReference>